<feature type="domain" description="NERD" evidence="1">
    <location>
        <begin position="31"/>
        <end position="151"/>
    </location>
</feature>
<dbReference type="EMBL" id="FNZF01000002">
    <property type="protein sequence ID" value="SEJ25464.1"/>
    <property type="molecule type" value="Genomic_DNA"/>
</dbReference>
<protein>
    <submittedName>
        <fullName evidence="2">Nuclease-related domain-containing protein</fullName>
    </submittedName>
</protein>
<dbReference type="AlphaFoldDB" id="A0A1H6XD87"/>
<dbReference type="Proteomes" id="UP000199200">
    <property type="component" value="Unassembled WGS sequence"/>
</dbReference>
<dbReference type="Pfam" id="PF08378">
    <property type="entry name" value="NERD"/>
    <property type="match status" value="1"/>
</dbReference>
<proteinExistence type="predicted"/>
<dbReference type="InterPro" id="IPR011528">
    <property type="entry name" value="NERD"/>
</dbReference>
<dbReference type="RefSeq" id="WP_092051426.1">
    <property type="nucleotide sequence ID" value="NZ_FNZF01000002.1"/>
</dbReference>
<evidence type="ECO:0000313" key="3">
    <source>
        <dbReference type="Proteomes" id="UP000199200"/>
    </source>
</evidence>
<name>A0A1H6XD87_9BACL</name>
<evidence type="ECO:0000259" key="1">
    <source>
        <dbReference type="PROSITE" id="PS50965"/>
    </source>
</evidence>
<dbReference type="PROSITE" id="PS50965">
    <property type="entry name" value="NERD"/>
    <property type="match status" value="1"/>
</dbReference>
<gene>
    <name evidence="2" type="ORF">SAMN04488127_1409</name>
</gene>
<accession>A0A1H6XD87</accession>
<sequence length="325" mass="36921">MEFALQQAVDRLPPGDLTRADKEQSLSNLRAGVSGEKRIFETVCSVMLPDGVVLIQNLALPLLGGMQFQMDLVIVAKSGILLIESKQIAGRLRFHPVPAELRKVDENGEIQIVYDCPLAQLADQKENLLQWLRMEGYRVPVLGAVVFANNPIIEEIGQDAPVYKIREVRNLVRRHLERKSVINDEDVMAISETMREHAQSYLPFPLQHPNRSAYFTGPICRHCRKPLKKQSKRTWYCDICLLSDGDPYLVTLLAWFILIRKTISPREVMNLFDLKAHKSVRNLMMQLPFEKIGSGKTIGYQADYALLVNTEAVIQLIGEWLASEE</sequence>
<keyword evidence="3" id="KW-1185">Reference proteome</keyword>
<dbReference type="STRING" id="426757.SAMN04488127_1409"/>
<organism evidence="2 3">
    <name type="scientific">Bhargavaea ginsengi</name>
    <dbReference type="NCBI Taxonomy" id="426757"/>
    <lineage>
        <taxon>Bacteria</taxon>
        <taxon>Bacillati</taxon>
        <taxon>Bacillota</taxon>
        <taxon>Bacilli</taxon>
        <taxon>Bacillales</taxon>
        <taxon>Caryophanaceae</taxon>
        <taxon>Bhargavaea</taxon>
    </lineage>
</organism>
<dbReference type="OrthoDB" id="2734037at2"/>
<reference evidence="3" key="1">
    <citation type="submission" date="2016-10" db="EMBL/GenBank/DDBJ databases">
        <authorList>
            <person name="Varghese N."/>
            <person name="Submissions S."/>
        </authorList>
    </citation>
    <scope>NUCLEOTIDE SEQUENCE [LARGE SCALE GENOMIC DNA]</scope>
    <source>
        <strain evidence="3">CGMCC 1.6763</strain>
    </source>
</reference>
<evidence type="ECO:0000313" key="2">
    <source>
        <dbReference type="EMBL" id="SEJ25464.1"/>
    </source>
</evidence>